<proteinExistence type="inferred from homology"/>
<dbReference type="PANTHER" id="PTHR17039">
    <property type="entry name" value="U3 SMALL NUCLEOLAR RIBONUCLEOPROTEIN PROTEIN MPP10"/>
    <property type="match status" value="1"/>
</dbReference>
<feature type="region of interest" description="Disordered" evidence="8">
    <location>
        <begin position="185"/>
        <end position="260"/>
    </location>
</feature>
<keyword evidence="3 7" id="KW-0698">rRNA processing</keyword>
<feature type="region of interest" description="Disordered" evidence="8">
    <location>
        <begin position="387"/>
        <end position="406"/>
    </location>
</feature>
<dbReference type="RefSeq" id="XP_041165053.1">
    <property type="nucleotide sequence ID" value="XM_041311960.1"/>
</dbReference>
<gene>
    <name evidence="9" type="ORF">HD556DRAFT_891095</name>
</gene>
<feature type="compositionally biased region" description="Basic and acidic residues" evidence="8">
    <location>
        <begin position="672"/>
        <end position="688"/>
    </location>
</feature>
<feature type="region of interest" description="Disordered" evidence="8">
    <location>
        <begin position="112"/>
        <end position="145"/>
    </location>
</feature>
<dbReference type="EMBL" id="JABBWE010000007">
    <property type="protein sequence ID" value="KAG1801587.1"/>
    <property type="molecule type" value="Genomic_DNA"/>
</dbReference>
<keyword evidence="10" id="KW-1185">Reference proteome</keyword>
<dbReference type="InterPro" id="IPR012173">
    <property type="entry name" value="Mpp10"/>
</dbReference>
<dbReference type="GO" id="GO:0005732">
    <property type="term" value="C:sno(s)RNA-containing ribonucleoprotein complex"/>
    <property type="evidence" value="ECO:0007669"/>
    <property type="project" value="UniProtKB-UniRule"/>
</dbReference>
<dbReference type="Proteomes" id="UP000719766">
    <property type="component" value="Unassembled WGS sequence"/>
</dbReference>
<evidence type="ECO:0000256" key="8">
    <source>
        <dbReference type="SAM" id="MobiDB-lite"/>
    </source>
</evidence>
<evidence type="ECO:0000313" key="10">
    <source>
        <dbReference type="Proteomes" id="UP000719766"/>
    </source>
</evidence>
<evidence type="ECO:0000256" key="4">
    <source>
        <dbReference type="ARBA" id="ARBA00023242"/>
    </source>
</evidence>
<keyword evidence="4 7" id="KW-0539">Nucleus</keyword>
<keyword evidence="5 7" id="KW-0687">Ribonucleoprotein</keyword>
<feature type="region of interest" description="Disordered" evidence="8">
    <location>
        <begin position="289"/>
        <end position="348"/>
    </location>
</feature>
<feature type="compositionally biased region" description="Acidic residues" evidence="8">
    <location>
        <begin position="185"/>
        <end position="235"/>
    </location>
</feature>
<sequence length="722" mass="81133">MIEREEWKHRRKVETEYRSPYGEIIRNSEISPIVQVQCRPGLLVHAMEIESQVILPRELDDLSSFIQEKPESLATATAELQAIALRATKFIFDLALRSEPASLPHIENLLSSLKQSQAPQTRSQTRANAKRKRSPSPVLESPKKVTIKNTPLPSLFIEDMNEDQIWQQLDLRAAPLCSNLLLLEGETEDDMELPDGVYDDQEDEEGDEISEESDDSEEIEHTDDSEEDTGGSEEMTDLREELSEDEEDDSDHHPSLLDVVKVKPSVKRAVAKRPKSDLDDDFFSLDAFNRETEEAEATAVSRGQLRRESDDDDDDEGDSIDLFRPVDDVYDSNDNASEDGAEPLYKDFFDVPRGSGSKAITNTSSSKSKVRFSEQVRVKSIKAKGKGLPVASLMEDDDSDDESGLDMYLEDPDEVMMDAEVEESFVDEYEGGDEDEDDEGRATIERLKDDLFAEEDEPDSNMTTYEKRMAALQAQIKELEAENVAKKDWVLMGEATSRSRPQDSLLQEDLEFERTMKAVPVVTEAVVQGLEERIKARIKDGQFDDVVRIRAIDDKPFLPSRFFELQDTKSSQSLAQIYEDEYVVAQNGGTGGDDRDGRLKKEHDEITKLWDSICSKLDALCNAHYTPKAPKATISTVSNVSAATLESALPTSKTVSSMLAPEEVFKTASSDPRARSELTPAEKRTLRAKERKARRKTRDALDKSVHKYAKTKSGKTSSKKTS</sequence>
<comment type="caution">
    <text evidence="9">The sequence shown here is derived from an EMBL/GenBank/DDBJ whole genome shotgun (WGS) entry which is preliminary data.</text>
</comment>
<keyword evidence="2 7" id="KW-0690">Ribosome biogenesis</keyword>
<feature type="region of interest" description="Disordered" evidence="8">
    <location>
        <begin position="664"/>
        <end position="722"/>
    </location>
</feature>
<name>A0A9P7J3N8_9AGAM</name>
<feature type="compositionally biased region" description="Acidic residues" evidence="8">
    <location>
        <begin position="328"/>
        <end position="341"/>
    </location>
</feature>
<feature type="compositionally biased region" description="Polar residues" evidence="8">
    <location>
        <begin position="112"/>
        <end position="127"/>
    </location>
</feature>
<feature type="compositionally biased region" description="Acidic residues" evidence="8">
    <location>
        <begin position="394"/>
        <end position="406"/>
    </location>
</feature>
<dbReference type="GeneID" id="64605724"/>
<dbReference type="OrthoDB" id="445326at2759"/>
<evidence type="ECO:0000313" key="9">
    <source>
        <dbReference type="EMBL" id="KAG1801587.1"/>
    </source>
</evidence>
<dbReference type="PIRSF" id="PIRSF017300">
    <property type="entry name" value="snoRNP_Mpp10"/>
    <property type="match status" value="1"/>
</dbReference>
<dbReference type="AlphaFoldDB" id="A0A9P7J3N8"/>
<evidence type="ECO:0000256" key="6">
    <source>
        <dbReference type="ARBA" id="ARBA00029455"/>
    </source>
</evidence>
<organism evidence="9 10">
    <name type="scientific">Suillus plorans</name>
    <dbReference type="NCBI Taxonomy" id="116603"/>
    <lineage>
        <taxon>Eukaryota</taxon>
        <taxon>Fungi</taxon>
        <taxon>Dikarya</taxon>
        <taxon>Basidiomycota</taxon>
        <taxon>Agaricomycotina</taxon>
        <taxon>Agaricomycetes</taxon>
        <taxon>Agaricomycetidae</taxon>
        <taxon>Boletales</taxon>
        <taxon>Suillineae</taxon>
        <taxon>Suillaceae</taxon>
        <taxon>Suillus</taxon>
    </lineage>
</organism>
<evidence type="ECO:0000256" key="5">
    <source>
        <dbReference type="ARBA" id="ARBA00023274"/>
    </source>
</evidence>
<feature type="compositionally biased region" description="Basic residues" evidence="8">
    <location>
        <begin position="706"/>
        <end position="722"/>
    </location>
</feature>
<dbReference type="PANTHER" id="PTHR17039:SF0">
    <property type="entry name" value="U3 SMALL NUCLEOLAR RIBONUCLEOPROTEIN PROTEIN MPP10"/>
    <property type="match status" value="1"/>
</dbReference>
<protein>
    <recommendedName>
        <fullName evidence="7">U3 small nucleolar ribonucleoprotein protein MPP10</fullName>
    </recommendedName>
</protein>
<accession>A0A9P7J3N8</accession>
<comment type="similarity">
    <text evidence="6 7">Belongs to the MPP10 family.</text>
</comment>
<feature type="compositionally biased region" description="Acidic residues" evidence="8">
    <location>
        <begin position="310"/>
        <end position="319"/>
    </location>
</feature>
<dbReference type="GO" id="GO:0006364">
    <property type="term" value="P:rRNA processing"/>
    <property type="evidence" value="ECO:0007669"/>
    <property type="project" value="UniProtKB-KW"/>
</dbReference>
<dbReference type="GO" id="GO:0034457">
    <property type="term" value="C:Mpp10 complex"/>
    <property type="evidence" value="ECO:0007669"/>
    <property type="project" value="UniProtKB-UniRule"/>
</dbReference>
<reference evidence="9" key="1">
    <citation type="journal article" date="2020" name="New Phytol.">
        <title>Comparative genomics reveals dynamic genome evolution in host specialist ectomycorrhizal fungi.</title>
        <authorList>
            <person name="Lofgren L.A."/>
            <person name="Nguyen N.H."/>
            <person name="Vilgalys R."/>
            <person name="Ruytinx J."/>
            <person name="Liao H.L."/>
            <person name="Branco S."/>
            <person name="Kuo A."/>
            <person name="LaButti K."/>
            <person name="Lipzen A."/>
            <person name="Andreopoulos W."/>
            <person name="Pangilinan J."/>
            <person name="Riley R."/>
            <person name="Hundley H."/>
            <person name="Na H."/>
            <person name="Barry K."/>
            <person name="Grigoriev I.V."/>
            <person name="Stajich J.E."/>
            <person name="Kennedy P.G."/>
        </authorList>
    </citation>
    <scope>NUCLEOTIDE SEQUENCE</scope>
    <source>
        <strain evidence="9">S12</strain>
    </source>
</reference>
<comment type="function">
    <text evidence="7">Involved in nucleolar processing of pre-18S ribosomal RNA.</text>
</comment>
<evidence type="ECO:0000256" key="7">
    <source>
        <dbReference type="PIRNR" id="PIRNR017300"/>
    </source>
</evidence>
<evidence type="ECO:0000256" key="1">
    <source>
        <dbReference type="ARBA" id="ARBA00004604"/>
    </source>
</evidence>
<dbReference type="GO" id="GO:0032040">
    <property type="term" value="C:small-subunit processome"/>
    <property type="evidence" value="ECO:0007669"/>
    <property type="project" value="TreeGrafter"/>
</dbReference>
<comment type="subcellular location">
    <subcellularLocation>
        <location evidence="1 7">Nucleus</location>
        <location evidence="1 7">Nucleolus</location>
    </subcellularLocation>
</comment>
<dbReference type="Pfam" id="PF04006">
    <property type="entry name" value="Mpp10"/>
    <property type="match status" value="1"/>
</dbReference>
<evidence type="ECO:0000256" key="3">
    <source>
        <dbReference type="ARBA" id="ARBA00022552"/>
    </source>
</evidence>
<evidence type="ECO:0000256" key="2">
    <source>
        <dbReference type="ARBA" id="ARBA00022517"/>
    </source>
</evidence>